<dbReference type="Gene3D" id="3.30.420.10">
    <property type="entry name" value="Ribonuclease H-like superfamily/Ribonuclease H"/>
    <property type="match status" value="1"/>
</dbReference>
<evidence type="ECO:0000313" key="6">
    <source>
        <dbReference type="Proteomes" id="UP000186817"/>
    </source>
</evidence>
<evidence type="ECO:0000313" key="5">
    <source>
        <dbReference type="EMBL" id="OLQ15217.1"/>
    </source>
</evidence>
<dbReference type="EMBL" id="LSRX01000005">
    <property type="protein sequence ID" value="OLQ15217.1"/>
    <property type="molecule type" value="Genomic_DNA"/>
</dbReference>
<keyword evidence="1" id="KW-0479">Metal-binding</keyword>
<sequence>MADGGQSQDKSAWDYVPTWDGQSSTLRAFEKAIELWLASLDLQKTTGYNLAARLLLRQRGAVRLRGEEFDIKDLEYQPAVREEVPTGEGTETVELTPVDYTAGVRTLTAEMEAEGIKIQDGEKAWIYIQKLGLTELQKQLLETTCGEDPSYLAAEKASLQEAWAFFVIAEEAVPEQDEDPDDEEEGAEVYVAEEPTDEQGGLEQELEAFAADFEDAEPGMTQDEIAEAEGAIAEMADALVTMREAKTRLAQVRKDRGFGAPVSTAAPPKGAGKGKGRGTPSGNCRVCGKAGHWARECPTRRGKGKGGDKSAGPPRPPGGQSRSVKVAERANEANVVSFLGGPGAFQVDYFEAMQVTHEPDEEEIHEVNAADLYTILENNNQGHAPESLAALDSACNRTVCGPLWLEQALERVPGRLKHLVASVEESEKFRFGNGGVLTSTSRTRLPAVVDNKVFCVWLSCVPNPRLGCLLGKDTMEALGTVIDFEDGVVTFKLLDLHNFPLYTLKAGHYGVDLCSKRPFHLSEDLKFRKMGKNGPVEIPMKLSAWVGRKFRKAAVAKGSEGTSLVENFVSERALLTTTSPTEDALEMAQRGRFPVRWLQKAVELKAFTASNMALMTQFRNRLGLEFCFMEDEMIILGIRATRAPKGVRKKMTQNAIEEAQETVPADREQAARQMIGPRGGLPTLKQDLIRLAVLVHVPVLETDTVEKLKAKLTPVCKALAAKKSAKESRGEAAASSSTPPMFAIGTPTRSKDSRRRNLQEMELLSNQLRTSAPMGGNRTQESDRSMRADVDLVEVSQRLLSGQKELEEMELDLPESEDMGFKMAVPFDQALETCVEEDYSRAIQDHFLCVPEGQEMIAYAERQGHRVKQDAEGELAANFFAEANHLGGTERTGALRARIAAKKLGYRLKPYLAAGRPYVLLVTGDPSPWQAGLWQVCPELRDPGNYLVKIAKGALLTNVEGIAGEQEYLSRYGPKMARMRVLSLLEKEPSCTFPPVPDFEAYANDNPEEESEPEDGQAPAEEDSELEIEMPTSGKARSKEMLKAVYRLHQNTGHTSKRRLARALIIAGAPPEAVQAAKMLKCSVCDENKKPNARMPTALPRVEHPGDHVCADLFSVKDSAGKIFWIAHLVDLASRYQVCRLLPDKTAEEVVKCLSEWVRVLGAPKALTVDMGPEFLATKFQSACDFFAVCLRHTPVESPWKNAVAERSGQTTKAILKHLITEHSALGRDEMDMMLAAASEAYNGDVGNNLARLAMDWR</sequence>
<name>A0A1Q9F6D3_SYMMI</name>
<keyword evidence="1" id="KW-0862">Zinc</keyword>
<feature type="domain" description="Integrase catalytic" evidence="4">
    <location>
        <begin position="1101"/>
        <end position="1258"/>
    </location>
</feature>
<evidence type="ECO:0000256" key="2">
    <source>
        <dbReference type="SAM" id="MobiDB-lite"/>
    </source>
</evidence>
<dbReference type="InterPro" id="IPR036875">
    <property type="entry name" value="Znf_CCHC_sf"/>
</dbReference>
<dbReference type="Pfam" id="PF00098">
    <property type="entry name" value="zf-CCHC"/>
    <property type="match status" value="1"/>
</dbReference>
<keyword evidence="1" id="KW-0863">Zinc-finger</keyword>
<dbReference type="InterPro" id="IPR001878">
    <property type="entry name" value="Znf_CCHC"/>
</dbReference>
<feature type="region of interest" description="Disordered" evidence="2">
    <location>
        <begin position="256"/>
        <end position="283"/>
    </location>
</feature>
<feature type="region of interest" description="Disordered" evidence="2">
    <location>
        <begin position="296"/>
        <end position="327"/>
    </location>
</feature>
<evidence type="ECO:0000259" key="4">
    <source>
        <dbReference type="PROSITE" id="PS50994"/>
    </source>
</evidence>
<dbReference type="SMART" id="SM00343">
    <property type="entry name" value="ZnF_C2HC"/>
    <property type="match status" value="1"/>
</dbReference>
<feature type="region of interest" description="Disordered" evidence="2">
    <location>
        <begin position="993"/>
        <end position="1034"/>
    </location>
</feature>
<dbReference type="GO" id="GO:0003676">
    <property type="term" value="F:nucleic acid binding"/>
    <property type="evidence" value="ECO:0007669"/>
    <property type="project" value="InterPro"/>
</dbReference>
<dbReference type="Proteomes" id="UP000186817">
    <property type="component" value="Unassembled WGS sequence"/>
</dbReference>
<keyword evidence="6" id="KW-1185">Reference proteome</keyword>
<dbReference type="InterPro" id="IPR012337">
    <property type="entry name" value="RNaseH-like_sf"/>
</dbReference>
<feature type="compositionally biased region" description="Acidic residues" evidence="2">
    <location>
        <begin position="1006"/>
        <end position="1028"/>
    </location>
</feature>
<dbReference type="InterPro" id="IPR001584">
    <property type="entry name" value="Integrase_cat-core"/>
</dbReference>
<proteinExistence type="predicted"/>
<reference evidence="5 6" key="1">
    <citation type="submission" date="2016-02" db="EMBL/GenBank/DDBJ databases">
        <title>Genome analysis of coral dinoflagellate symbionts highlights evolutionary adaptations to a symbiotic lifestyle.</title>
        <authorList>
            <person name="Aranda M."/>
            <person name="Li Y."/>
            <person name="Liew Y.J."/>
            <person name="Baumgarten S."/>
            <person name="Simakov O."/>
            <person name="Wilson M."/>
            <person name="Piel J."/>
            <person name="Ashoor H."/>
            <person name="Bougouffa S."/>
            <person name="Bajic V.B."/>
            <person name="Ryu T."/>
            <person name="Ravasi T."/>
            <person name="Bayer T."/>
            <person name="Micklem G."/>
            <person name="Kim H."/>
            <person name="Bhak J."/>
            <person name="Lajeunesse T.C."/>
            <person name="Voolstra C.R."/>
        </authorList>
    </citation>
    <scope>NUCLEOTIDE SEQUENCE [LARGE SCALE GENOMIC DNA]</scope>
    <source>
        <strain evidence="5 6">CCMP2467</strain>
    </source>
</reference>
<dbReference type="InterPro" id="IPR036397">
    <property type="entry name" value="RNaseH_sf"/>
</dbReference>
<evidence type="ECO:0008006" key="7">
    <source>
        <dbReference type="Google" id="ProtNLM"/>
    </source>
</evidence>
<dbReference type="PROSITE" id="PS50994">
    <property type="entry name" value="INTEGRASE"/>
    <property type="match status" value="1"/>
</dbReference>
<dbReference type="PROSITE" id="PS50158">
    <property type="entry name" value="ZF_CCHC"/>
    <property type="match status" value="1"/>
</dbReference>
<protein>
    <recommendedName>
        <fullName evidence="7">Copia protein</fullName>
    </recommendedName>
</protein>
<dbReference type="GO" id="GO:0015074">
    <property type="term" value="P:DNA integration"/>
    <property type="evidence" value="ECO:0007669"/>
    <property type="project" value="InterPro"/>
</dbReference>
<dbReference type="AlphaFoldDB" id="A0A1Q9F6D3"/>
<dbReference type="PANTHER" id="PTHR37984:SF5">
    <property type="entry name" value="PROTEIN NYNRIN-LIKE"/>
    <property type="match status" value="1"/>
</dbReference>
<dbReference type="SUPFAM" id="SSF57756">
    <property type="entry name" value="Retrovirus zinc finger-like domains"/>
    <property type="match status" value="1"/>
</dbReference>
<dbReference type="PANTHER" id="PTHR37984">
    <property type="entry name" value="PROTEIN CBG26694"/>
    <property type="match status" value="1"/>
</dbReference>
<accession>A0A1Q9F6D3</accession>
<evidence type="ECO:0000256" key="1">
    <source>
        <dbReference type="PROSITE-ProRule" id="PRU00047"/>
    </source>
</evidence>
<dbReference type="InterPro" id="IPR050951">
    <property type="entry name" value="Retrovirus_Pol_polyprotein"/>
</dbReference>
<dbReference type="Gene3D" id="4.10.60.10">
    <property type="entry name" value="Zinc finger, CCHC-type"/>
    <property type="match status" value="1"/>
</dbReference>
<gene>
    <name evidence="5" type="ORF">AK812_SmicGene559</name>
</gene>
<feature type="region of interest" description="Disordered" evidence="2">
    <location>
        <begin position="723"/>
        <end position="755"/>
    </location>
</feature>
<comment type="caution">
    <text evidence="5">The sequence shown here is derived from an EMBL/GenBank/DDBJ whole genome shotgun (WGS) entry which is preliminary data.</text>
</comment>
<dbReference type="Pfam" id="PF00665">
    <property type="entry name" value="rve"/>
    <property type="match status" value="1"/>
</dbReference>
<organism evidence="5 6">
    <name type="scientific">Symbiodinium microadriaticum</name>
    <name type="common">Dinoflagellate</name>
    <name type="synonym">Zooxanthella microadriatica</name>
    <dbReference type="NCBI Taxonomy" id="2951"/>
    <lineage>
        <taxon>Eukaryota</taxon>
        <taxon>Sar</taxon>
        <taxon>Alveolata</taxon>
        <taxon>Dinophyceae</taxon>
        <taxon>Suessiales</taxon>
        <taxon>Symbiodiniaceae</taxon>
        <taxon>Symbiodinium</taxon>
    </lineage>
</organism>
<feature type="domain" description="CCHC-type" evidence="3">
    <location>
        <begin position="284"/>
        <end position="298"/>
    </location>
</feature>
<dbReference type="GO" id="GO:0008270">
    <property type="term" value="F:zinc ion binding"/>
    <property type="evidence" value="ECO:0007669"/>
    <property type="project" value="UniProtKB-KW"/>
</dbReference>
<evidence type="ECO:0000259" key="3">
    <source>
        <dbReference type="PROSITE" id="PS50158"/>
    </source>
</evidence>
<dbReference type="OrthoDB" id="775972at2759"/>
<dbReference type="SUPFAM" id="SSF53098">
    <property type="entry name" value="Ribonuclease H-like"/>
    <property type="match status" value="1"/>
</dbReference>